<gene>
    <name evidence="2" type="ORF">QTN47_13165</name>
</gene>
<dbReference type="InterPro" id="IPR023210">
    <property type="entry name" value="NADP_OxRdtase_dom"/>
</dbReference>
<feature type="domain" description="NADP-dependent oxidoreductase" evidence="1">
    <location>
        <begin position="3"/>
        <end position="258"/>
    </location>
</feature>
<evidence type="ECO:0000313" key="3">
    <source>
        <dbReference type="Proteomes" id="UP001560573"/>
    </source>
</evidence>
<dbReference type="Proteomes" id="UP001560573">
    <property type="component" value="Unassembled WGS sequence"/>
</dbReference>
<dbReference type="InterPro" id="IPR036812">
    <property type="entry name" value="NAD(P)_OxRdtase_dom_sf"/>
</dbReference>
<name>A0ABV3ZEZ4_9BACT</name>
<dbReference type="PANTHER" id="PTHR43312">
    <property type="entry name" value="D-THREO-ALDOSE 1-DEHYDROGENASE"/>
    <property type="match status" value="1"/>
</dbReference>
<evidence type="ECO:0000313" key="2">
    <source>
        <dbReference type="EMBL" id="MEX6688457.1"/>
    </source>
</evidence>
<dbReference type="Gene3D" id="3.20.20.100">
    <property type="entry name" value="NADP-dependent oxidoreductase domain"/>
    <property type="match status" value="1"/>
</dbReference>
<comment type="caution">
    <text evidence="2">The sequence shown here is derived from an EMBL/GenBank/DDBJ whole genome shotgun (WGS) entry which is preliminary data.</text>
</comment>
<dbReference type="CDD" id="cd19097">
    <property type="entry name" value="AKR_unchar"/>
    <property type="match status" value="1"/>
</dbReference>
<dbReference type="SUPFAM" id="SSF51430">
    <property type="entry name" value="NAD(P)-linked oxidoreductase"/>
    <property type="match status" value="1"/>
</dbReference>
<dbReference type="EMBL" id="JAULBC010000004">
    <property type="protein sequence ID" value="MEX6688457.1"/>
    <property type="molecule type" value="Genomic_DNA"/>
</dbReference>
<reference evidence="2 3" key="1">
    <citation type="submission" date="2023-07" db="EMBL/GenBank/DDBJ databases">
        <authorList>
            <person name="Lian W.-H."/>
        </authorList>
    </citation>
    <scope>NUCLEOTIDE SEQUENCE [LARGE SCALE GENOMIC DNA]</scope>
    <source>
        <strain evidence="2 3">SYSU DXS3180</strain>
    </source>
</reference>
<protein>
    <submittedName>
        <fullName evidence="2">Aldo/keto reductase</fullName>
    </submittedName>
</protein>
<evidence type="ECO:0000259" key="1">
    <source>
        <dbReference type="Pfam" id="PF00248"/>
    </source>
</evidence>
<dbReference type="PANTHER" id="PTHR43312:SF1">
    <property type="entry name" value="NADP-DEPENDENT OXIDOREDUCTASE DOMAIN-CONTAINING PROTEIN"/>
    <property type="match status" value="1"/>
</dbReference>
<accession>A0ABV3ZEZ4</accession>
<organism evidence="2 3">
    <name type="scientific">Danxiaibacter flavus</name>
    <dbReference type="NCBI Taxonomy" id="3049108"/>
    <lineage>
        <taxon>Bacteria</taxon>
        <taxon>Pseudomonadati</taxon>
        <taxon>Bacteroidota</taxon>
        <taxon>Chitinophagia</taxon>
        <taxon>Chitinophagales</taxon>
        <taxon>Chitinophagaceae</taxon>
        <taxon>Danxiaibacter</taxon>
    </lineage>
</organism>
<dbReference type="Pfam" id="PF00248">
    <property type="entry name" value="Aldo_ket_red"/>
    <property type="match status" value="1"/>
</dbReference>
<keyword evidence="3" id="KW-1185">Reference proteome</keyword>
<dbReference type="InterPro" id="IPR053135">
    <property type="entry name" value="AKR2_Oxidoreductase"/>
</dbReference>
<dbReference type="RefSeq" id="WP_369329867.1">
    <property type="nucleotide sequence ID" value="NZ_JAULBC010000004.1"/>
</dbReference>
<sequence>MKKIILGTAQLGLDYGINNHAGQPDLQKTKEILDYAFENSVRDLDTAELYGDAIQRVGAYHRATGRKFRIVNKFKAASYRSPAEMQTCVLQSLEVLDVDTYEVLMYHAFKDFLAGHFQQIIKSLQKRGAVRKTGVSIYSNEELLTAIESDIDIIQVPFNLLDNHSQRGELLLRAKSVGKEIHVRSVFLQGLFFVAKPSSKLSPLKRELDIIEELADEYCFSIDQMALEYVYSKDYIDAILIGVDNLDQLKKNISIFKKMNRDFLFAKIDFLRTDRTDLLSPVNW</sequence>
<proteinExistence type="predicted"/>